<reference evidence="2 3" key="1">
    <citation type="submission" date="2019-02" db="EMBL/GenBank/DDBJ databases">
        <title>Deep-cultivation of Planctomycetes and their phenomic and genomic characterization uncovers novel biology.</title>
        <authorList>
            <person name="Wiegand S."/>
            <person name="Jogler M."/>
            <person name="Boedeker C."/>
            <person name="Pinto D."/>
            <person name="Vollmers J."/>
            <person name="Rivas-Marin E."/>
            <person name="Kohn T."/>
            <person name="Peeters S.H."/>
            <person name="Heuer A."/>
            <person name="Rast P."/>
            <person name="Oberbeckmann S."/>
            <person name="Bunk B."/>
            <person name="Jeske O."/>
            <person name="Meyerdierks A."/>
            <person name="Storesund J.E."/>
            <person name="Kallscheuer N."/>
            <person name="Luecker S."/>
            <person name="Lage O.M."/>
            <person name="Pohl T."/>
            <person name="Merkel B.J."/>
            <person name="Hornburger P."/>
            <person name="Mueller R.-W."/>
            <person name="Bruemmer F."/>
            <person name="Labrenz M."/>
            <person name="Spormann A.M."/>
            <person name="Op den Camp H."/>
            <person name="Overmann J."/>
            <person name="Amann R."/>
            <person name="Jetten M.S.M."/>
            <person name="Mascher T."/>
            <person name="Medema M.H."/>
            <person name="Devos D.P."/>
            <person name="Kaster A.-K."/>
            <person name="Ovreas L."/>
            <person name="Rohde M."/>
            <person name="Galperin M.Y."/>
            <person name="Jogler C."/>
        </authorList>
    </citation>
    <scope>NUCLEOTIDE SEQUENCE [LARGE SCALE GENOMIC DNA]</scope>
    <source>
        <strain evidence="2 3">Pan181</strain>
    </source>
</reference>
<protein>
    <submittedName>
        <fullName evidence="2">Uncharacterized protein</fullName>
    </submittedName>
</protein>
<proteinExistence type="predicted"/>
<keyword evidence="1" id="KW-0472">Membrane</keyword>
<accession>A0A518AJ98</accession>
<dbReference type="EMBL" id="CP036278">
    <property type="protein sequence ID" value="QDU54807.1"/>
    <property type="molecule type" value="Genomic_DNA"/>
</dbReference>
<evidence type="ECO:0000256" key="1">
    <source>
        <dbReference type="SAM" id="Phobius"/>
    </source>
</evidence>
<dbReference type="KEGG" id="amuc:Pan181_09900"/>
<feature type="transmembrane region" description="Helical" evidence="1">
    <location>
        <begin position="7"/>
        <end position="26"/>
    </location>
</feature>
<dbReference type="OrthoDB" id="285304at2"/>
<dbReference type="RefSeq" id="WP_145245734.1">
    <property type="nucleotide sequence ID" value="NZ_CP036278.1"/>
</dbReference>
<sequence length="65" mass="7069">MQTLLKPISYLALIATILPALLYMGGVMPLNAVQLTALIGTVAWFVATPLWMGRNIKVDADQVKI</sequence>
<feature type="transmembrane region" description="Helical" evidence="1">
    <location>
        <begin position="32"/>
        <end position="52"/>
    </location>
</feature>
<dbReference type="Proteomes" id="UP000315750">
    <property type="component" value="Chromosome"/>
</dbReference>
<evidence type="ECO:0000313" key="3">
    <source>
        <dbReference type="Proteomes" id="UP000315750"/>
    </source>
</evidence>
<keyword evidence="1" id="KW-1133">Transmembrane helix</keyword>
<keyword evidence="1" id="KW-0812">Transmembrane</keyword>
<name>A0A518AJ98_9BACT</name>
<evidence type="ECO:0000313" key="2">
    <source>
        <dbReference type="EMBL" id="QDU54807.1"/>
    </source>
</evidence>
<dbReference type="AlphaFoldDB" id="A0A518AJ98"/>
<gene>
    <name evidence="2" type="ORF">Pan181_09900</name>
</gene>
<organism evidence="2 3">
    <name type="scientific">Aeoliella mucimassa</name>
    <dbReference type="NCBI Taxonomy" id="2527972"/>
    <lineage>
        <taxon>Bacteria</taxon>
        <taxon>Pseudomonadati</taxon>
        <taxon>Planctomycetota</taxon>
        <taxon>Planctomycetia</taxon>
        <taxon>Pirellulales</taxon>
        <taxon>Lacipirellulaceae</taxon>
        <taxon>Aeoliella</taxon>
    </lineage>
</organism>
<keyword evidence="3" id="KW-1185">Reference proteome</keyword>